<evidence type="ECO:0008006" key="5">
    <source>
        <dbReference type="Google" id="ProtNLM"/>
    </source>
</evidence>
<feature type="signal peptide" evidence="2">
    <location>
        <begin position="1"/>
        <end position="18"/>
    </location>
</feature>
<protein>
    <recommendedName>
        <fullName evidence="5">Ig-like domain-containing protein</fullName>
    </recommendedName>
</protein>
<dbReference type="OrthoDB" id="6237770at2759"/>
<reference evidence="3 4" key="1">
    <citation type="submission" date="2019-07" db="EMBL/GenBank/DDBJ databases">
        <title>Annotation for the trematode Paragonimus westermani.</title>
        <authorList>
            <person name="Choi Y.-J."/>
        </authorList>
    </citation>
    <scope>NUCLEOTIDE SEQUENCE [LARGE SCALE GENOMIC DNA]</scope>
    <source>
        <strain evidence="3">180907_Pwestermani</strain>
    </source>
</reference>
<evidence type="ECO:0000313" key="3">
    <source>
        <dbReference type="EMBL" id="KAF8571027.1"/>
    </source>
</evidence>
<keyword evidence="4" id="KW-1185">Reference proteome</keyword>
<feature type="chain" id="PRO_5035751748" description="Ig-like domain-containing protein" evidence="2">
    <location>
        <begin position="19"/>
        <end position="1287"/>
    </location>
</feature>
<evidence type="ECO:0000256" key="2">
    <source>
        <dbReference type="SAM" id="SignalP"/>
    </source>
</evidence>
<dbReference type="Proteomes" id="UP000699462">
    <property type="component" value="Unassembled WGS sequence"/>
</dbReference>
<accession>A0A8T0DWD3</accession>
<keyword evidence="2" id="KW-0732">Signal</keyword>
<proteinExistence type="predicted"/>
<name>A0A8T0DWD3_9TREM</name>
<sequence length="1287" mass="147387">MISLSCFIILFCIFFTENTPEIVNFVYIEPHHRILSQRKHKKVTLCVRHNEQRLCTPKQKRSFTSAYCEVSSANLGNQSSTPVSRVFTQDIDLQELDPGVYRFVCWLAPGQEAVEARRLVLPDDSPRLDCSGGSKFVDLHDRLTERVICCLRAPVRSVWVRQFTRPVQWCLSRLECSTSARGISFHNGVLYFSQVDMLEPGNMHVQCGNGLYDEWHYLIDKRAPDLTIRLHPTDWILFSETRISLIACLSRKDELQCMPHLEESQQHFFCDVSINRPENGVTVKTYRLVSPLEFSSPIIEGQYRMNCTHPETGVQSVLERYVLHQGSITLDCSMAPLWIYLDQSRGEHTFCRWQLQVSRFWMGVFTEMKLPWEPFTCSDKEGKLEFLDGVLLLNGDKPTRGLFHISCGNKLVNSRLLITKNYGDLRIALWPSAVLINRTVGGVLWAELDWRNSSKLDLTELRRHYPVYCTLHARMPSNRTWLQNFSNRLDIQEMPEGLVDINCECPDLRLQRTFPKYVVGQPVKVEAIITPVLSEWKADPAVRTSEDCLQPSASTKVDNRILVLSVAKMNASSAAKLCSGYEHGKKFYIRAQREISLRILGMEKRFHLSSHHHTYVCVLIGPTLNAFYKEYYNCSWSSLIPNASVTHEGSNLIVDSRATLGTHHYECSYNENGLQLKTKLEFYVTNASELELKLNFRTNRSFIYNPMKDKEIIIECSAGFLGAMIGERPKWQLITGKQQAHAGDRSHHSEAKSVFYIKNMRIGSNTIRCKLSVYSVCLSKLIIFRIVDPRPRVTFTPRTRYFEVGSRVTCVPENEYDNMEPYDTEIRMVSSSDVGIIDAGRRSVTWTGTTTLNTLSMVTIQCTLQMSYLNQIEYLHKQEVIFQVSTIATGLNFMPSTIDLNNEDQFGCFTSSHEKTGGPVLSFPRDINHPGLAHLTSDMWQQGEWMSHSSYVYSCILILPYRDPVLIEDLVYITKKPTKLFFRKLGWSWMEGWKCETDGFPVTSADFTVTILDQPMGSHFDITNDTVIVTQFSIFGRVRLSCVLNYRSKSSSLTKRITEDVIFIDTGHVWDGHAEHFTENTNPVYFTLTSVISLLYVIVYRLLWNRVLFASSWFIRPSADSVEYDVDPPCDAHLLITETLLGRNDFAYFCDLIGEFDVAQKMCILVLQQAKSKRDSTIDASHPGDLLFQTSLSGIDETETISESMSFEEGREMFWNRDPTPQRPTGEAQSEGKRSIMITGIERPSVRLSLIVGKNICDPRNLETRIRRLSLLTTDESTEDSEMRSTT</sequence>
<organism evidence="3 4">
    <name type="scientific">Paragonimus westermani</name>
    <dbReference type="NCBI Taxonomy" id="34504"/>
    <lineage>
        <taxon>Eukaryota</taxon>
        <taxon>Metazoa</taxon>
        <taxon>Spiralia</taxon>
        <taxon>Lophotrochozoa</taxon>
        <taxon>Platyhelminthes</taxon>
        <taxon>Trematoda</taxon>
        <taxon>Digenea</taxon>
        <taxon>Plagiorchiida</taxon>
        <taxon>Troglotremata</taxon>
        <taxon>Troglotrematidae</taxon>
        <taxon>Paragonimus</taxon>
    </lineage>
</organism>
<evidence type="ECO:0000256" key="1">
    <source>
        <dbReference type="SAM" id="MobiDB-lite"/>
    </source>
</evidence>
<comment type="caution">
    <text evidence="3">The sequence shown here is derived from an EMBL/GenBank/DDBJ whole genome shotgun (WGS) entry which is preliminary data.</text>
</comment>
<evidence type="ECO:0000313" key="4">
    <source>
        <dbReference type="Proteomes" id="UP000699462"/>
    </source>
</evidence>
<feature type="region of interest" description="Disordered" evidence="1">
    <location>
        <begin position="1215"/>
        <end position="1235"/>
    </location>
</feature>
<dbReference type="EMBL" id="JTDF01000757">
    <property type="protein sequence ID" value="KAF8571027.1"/>
    <property type="molecule type" value="Genomic_DNA"/>
</dbReference>
<gene>
    <name evidence="3" type="ORF">P879_02994</name>
</gene>